<dbReference type="FunCoup" id="A0A1D8PFU3">
    <property type="interactions" value="159"/>
</dbReference>
<dbReference type="GO" id="GO:0004843">
    <property type="term" value="F:cysteine-type deubiquitinase activity"/>
    <property type="evidence" value="ECO:0007669"/>
    <property type="project" value="UniProtKB-UniRule"/>
</dbReference>
<protein>
    <recommendedName>
        <fullName evidence="7">Ubiquitin carboxyl-terminal hydrolase</fullName>
        <ecNumber evidence="7">3.4.19.12</ecNumber>
    </recommendedName>
</protein>
<dbReference type="CGD" id="CAL0000183207">
    <property type="gene designation" value="DOA4"/>
</dbReference>
<dbReference type="GeneID" id="3643337"/>
<evidence type="ECO:0000256" key="2">
    <source>
        <dbReference type="ARBA" id="ARBA00009085"/>
    </source>
</evidence>
<dbReference type="Gene3D" id="3.40.250.10">
    <property type="entry name" value="Rhodanese-like domain"/>
    <property type="match status" value="1"/>
</dbReference>
<evidence type="ECO:0000313" key="10">
    <source>
        <dbReference type="CGD" id="CAL0000183207"/>
    </source>
</evidence>
<evidence type="ECO:0000256" key="7">
    <source>
        <dbReference type="RuleBase" id="RU366025"/>
    </source>
</evidence>
<evidence type="ECO:0000256" key="1">
    <source>
        <dbReference type="ARBA" id="ARBA00000707"/>
    </source>
</evidence>
<dbReference type="InterPro" id="IPR028889">
    <property type="entry name" value="USP"/>
</dbReference>
<organism evidence="11 12">
    <name type="scientific">Candida albicans (strain SC5314 / ATCC MYA-2876)</name>
    <name type="common">Yeast</name>
    <dbReference type="NCBI Taxonomy" id="237561"/>
    <lineage>
        <taxon>Eukaryota</taxon>
        <taxon>Fungi</taxon>
        <taxon>Dikarya</taxon>
        <taxon>Ascomycota</taxon>
        <taxon>Saccharomycotina</taxon>
        <taxon>Pichiomycetes</taxon>
        <taxon>Debaryomycetaceae</taxon>
        <taxon>Candida/Lodderomyces clade</taxon>
        <taxon>Candida</taxon>
    </lineage>
</organism>
<dbReference type="OrthoDB" id="292964at2759"/>
<name>A0A1D8PFU3_CANAL</name>
<dbReference type="InterPro" id="IPR001394">
    <property type="entry name" value="Peptidase_C19_UCH"/>
</dbReference>
<evidence type="ECO:0000256" key="8">
    <source>
        <dbReference type="SAM" id="MobiDB-lite"/>
    </source>
</evidence>
<evidence type="ECO:0000256" key="3">
    <source>
        <dbReference type="ARBA" id="ARBA00022670"/>
    </source>
</evidence>
<dbReference type="KEGG" id="cal:CAALFM_C114000CA"/>
<dbReference type="FunFam" id="3.90.70.10:FF:000115">
    <property type="entry name" value="DOA4p Ubiquitin hydrolase"/>
    <property type="match status" value="1"/>
</dbReference>
<dbReference type="InterPro" id="IPR036873">
    <property type="entry name" value="Rhodanese-like_dom_sf"/>
</dbReference>
<dbReference type="InterPro" id="IPR038765">
    <property type="entry name" value="Papain-like_cys_pep_sf"/>
</dbReference>
<feature type="region of interest" description="Disordered" evidence="8">
    <location>
        <begin position="358"/>
        <end position="404"/>
    </location>
</feature>
<evidence type="ECO:0000256" key="4">
    <source>
        <dbReference type="ARBA" id="ARBA00022786"/>
    </source>
</evidence>
<evidence type="ECO:0000256" key="6">
    <source>
        <dbReference type="ARBA" id="ARBA00022807"/>
    </source>
</evidence>
<dbReference type="GO" id="GO:0006508">
    <property type="term" value="P:proteolysis"/>
    <property type="evidence" value="ECO:0007669"/>
    <property type="project" value="UniProtKB-KW"/>
</dbReference>
<comment type="catalytic activity">
    <reaction evidence="1 7">
        <text>Thiol-dependent hydrolysis of ester, thioester, amide, peptide and isopeptide bonds formed by the C-terminal Gly of ubiquitin (a 76-residue protein attached to proteins as an intracellular targeting signal).</text>
        <dbReference type="EC" id="3.4.19.12"/>
    </reaction>
</comment>
<dbReference type="InterPro" id="IPR050185">
    <property type="entry name" value="Ub_carboxyl-term_hydrolase"/>
</dbReference>
<evidence type="ECO:0000313" key="12">
    <source>
        <dbReference type="Proteomes" id="UP000000559"/>
    </source>
</evidence>
<dbReference type="SMR" id="A0A1D8PFU3"/>
<feature type="compositionally biased region" description="Polar residues" evidence="8">
    <location>
        <begin position="390"/>
        <end position="404"/>
    </location>
</feature>
<dbReference type="PROSITE" id="PS00972">
    <property type="entry name" value="USP_1"/>
    <property type="match status" value="1"/>
</dbReference>
<dbReference type="AlphaFoldDB" id="A0A1D8PFU3"/>
<reference evidence="11 12" key="2">
    <citation type="journal article" date="2007" name="Genome Biol.">
        <title>Assembly of the Candida albicans genome into sixteen supercontigs aligned on the eight chromosomes.</title>
        <authorList>
            <person name="van het Hoog M."/>
            <person name="Rast T.J."/>
            <person name="Martchenko M."/>
            <person name="Grindle S."/>
            <person name="Dignard D."/>
            <person name="Hogues H."/>
            <person name="Cuomo C."/>
            <person name="Berriman M."/>
            <person name="Scherer S."/>
            <person name="Magee B.B."/>
            <person name="Whiteway M."/>
            <person name="Chibana H."/>
            <person name="Nantel A."/>
            <person name="Magee P.T."/>
        </authorList>
    </citation>
    <scope>GENOME REANNOTATION</scope>
    <source>
        <strain evidence="12">SC5314 / ATCC MYA-2876</strain>
    </source>
</reference>
<dbReference type="PROSITE" id="PS00973">
    <property type="entry name" value="USP_2"/>
    <property type="match status" value="1"/>
</dbReference>
<dbReference type="Pfam" id="PF00443">
    <property type="entry name" value="UCH"/>
    <property type="match status" value="1"/>
</dbReference>
<evidence type="ECO:0000259" key="9">
    <source>
        <dbReference type="PROSITE" id="PS50235"/>
    </source>
</evidence>
<keyword evidence="6 7" id="KW-0788">Thiol protease</keyword>
<dbReference type="eggNOG" id="KOG1868">
    <property type="taxonomic scope" value="Eukaryota"/>
</dbReference>
<keyword evidence="4 7" id="KW-0833">Ubl conjugation pathway</keyword>
<proteinExistence type="inferred from homology"/>
<gene>
    <name evidence="10 11" type="primary">DOA4</name>
    <name evidence="11" type="ordered locus">CAALFM_C114000CA</name>
    <name evidence="10" type="ordered locus">orf19.7207</name>
</gene>
<dbReference type="Gene3D" id="3.90.70.10">
    <property type="entry name" value="Cysteine proteinases"/>
    <property type="match status" value="1"/>
</dbReference>
<dbReference type="GO" id="GO:0071285">
    <property type="term" value="P:cellular response to lithium ion"/>
    <property type="evidence" value="ECO:0000315"/>
    <property type="project" value="CGD"/>
</dbReference>
<evidence type="ECO:0000313" key="11">
    <source>
        <dbReference type="EMBL" id="AOW27001.1"/>
    </source>
</evidence>
<dbReference type="Proteomes" id="UP000000559">
    <property type="component" value="Chromosome 1"/>
</dbReference>
<sequence length="811" mass="92877">MKNSVKETTELDNISRALVELLKKNHDSFKSLFNVQLDLLKLFDKQVNNLEATGYCDYEVAYALYMIIIQLIAVMKDKSNSKTADIYNGIQQSIRKKASNFKKVLGYFKNDDDEKDEDPLINRFKSLSGEKTHPATKIKKELIYREWITPVELERTLREKHVLLIDYRPKKDYLHNHIKFDNLINIEPRQIESLPESSTDSDLEEVLRVSLSEEEFQMFLIRNKFDLIVVYNYNYGSTSKERLYGILDLLEKENPFTSLIGILLNNKYISSRLKIAPSFLSGGILNWYHTLGADYLETSSIKNGDCLKEETRYLTSFSDYLSNSKESSPSEVTLANENNSAYIRPVQKKVEQFDSIPPKSTATVYSSPKVELPLTPTSSTPNSPAPPLQPLSSNGKSPNNVTAKDVTVSSKKSQFLESYATGLVNLGNSCYMNCVIQCLAATPQLTSFFFPTITESFSDHSYKRHINVNNKLGTKGMLTTSFVELILSMLNNNGRSFSPSKFKKIMGSLSPARQFASFDQQDCIEFLNFLLDALHEDLNQVTIADPQERKMITELTPEQEKNREILPVRLASTIEWERYLKLNFSIIVDYFQGQYLSQLKCLECGFTSTTYNAFSILSLPIPEKLNKSMKVSLDECLQEFVTTELLDDNNKWYCPNCKKFTKSTKKIAITRLPQVLIINFKRFKMTASGGFHKLETFVTYPVNEELDMTPYWPDVGSTISANNSMSIEREKEILSTFPVRSQVPPFKYKLFGVANHYGNLTTGHYTAYVHKSSDSKKARNWCYFDDSRVTFNKSPNDVLNKNAYCLFFQRI</sequence>
<dbReference type="VEuPathDB" id="FungiDB:C1_14000C_A"/>
<dbReference type="InParanoid" id="A0A1D8PFU3"/>
<reference evidence="11 12" key="3">
    <citation type="journal article" date="2013" name="Genome Biol.">
        <title>Assembly of a phased diploid Candida albicans genome facilitates allele-specific measurements and provides a simple model for repeat and indel structure.</title>
        <authorList>
            <person name="Muzzey D."/>
            <person name="Schwartz K."/>
            <person name="Weissman J.S."/>
            <person name="Sherlock G."/>
        </authorList>
    </citation>
    <scope>NUCLEOTIDE SEQUENCE [LARGE SCALE GENOMIC DNA]</scope>
    <source>
        <strain evidence="12">SC5314 / ATCC MYA-2876</strain>
    </source>
</reference>
<comment type="similarity">
    <text evidence="2 7">Belongs to the peptidase C19 family.</text>
</comment>
<dbReference type="PANTHER" id="PTHR21646:SF95">
    <property type="entry name" value="UBIQUITIN CARBOXYL-TERMINAL HYDROLASE 4-RELATED"/>
    <property type="match status" value="1"/>
</dbReference>
<feature type="domain" description="USP" evidence="9">
    <location>
        <begin position="421"/>
        <end position="811"/>
    </location>
</feature>
<keyword evidence="12" id="KW-1185">Reference proteome</keyword>
<dbReference type="GO" id="GO:0016579">
    <property type="term" value="P:protein deubiquitination"/>
    <property type="evidence" value="ECO:0007669"/>
    <property type="project" value="InterPro"/>
</dbReference>
<dbReference type="EC" id="3.4.19.12" evidence="7"/>
<dbReference type="EMBL" id="CP017623">
    <property type="protein sequence ID" value="AOW27001.1"/>
    <property type="molecule type" value="Genomic_DNA"/>
</dbReference>
<dbReference type="RefSeq" id="XP_715008.1">
    <property type="nucleotide sequence ID" value="XM_709915.1"/>
</dbReference>
<dbReference type="STRING" id="237561.A0A1D8PFU3"/>
<dbReference type="SUPFAM" id="SSF52821">
    <property type="entry name" value="Rhodanese/Cell cycle control phosphatase"/>
    <property type="match status" value="1"/>
</dbReference>
<keyword evidence="5 7" id="KW-0378">Hydrolase</keyword>
<keyword evidence="3 7" id="KW-0645">Protease</keyword>
<feature type="compositionally biased region" description="Low complexity" evidence="8">
    <location>
        <begin position="372"/>
        <end position="382"/>
    </location>
</feature>
<dbReference type="PROSITE" id="PS50235">
    <property type="entry name" value="USP_3"/>
    <property type="match status" value="1"/>
</dbReference>
<reference evidence="11 12" key="1">
    <citation type="journal article" date="2004" name="Proc. Natl. Acad. Sci. U.S.A.">
        <title>The diploid genome sequence of Candida albicans.</title>
        <authorList>
            <person name="Jones T."/>
            <person name="Federspiel N.A."/>
            <person name="Chibana H."/>
            <person name="Dungan J."/>
            <person name="Kalman S."/>
            <person name="Magee B.B."/>
            <person name="Newport G."/>
            <person name="Thorstenson Y.R."/>
            <person name="Agabian N."/>
            <person name="Magee P.T."/>
            <person name="Davis R.W."/>
            <person name="Scherer S."/>
        </authorList>
    </citation>
    <scope>NUCLEOTIDE SEQUENCE [LARGE SCALE GENOMIC DNA]</scope>
    <source>
        <strain evidence="12">SC5314 / ATCC MYA-2876</strain>
    </source>
</reference>
<evidence type="ECO:0000256" key="5">
    <source>
        <dbReference type="ARBA" id="ARBA00022801"/>
    </source>
</evidence>
<dbReference type="InterPro" id="IPR018200">
    <property type="entry name" value="USP_CS"/>
</dbReference>
<dbReference type="OMA" id="FDQQDCI"/>
<dbReference type="CDD" id="cd02674">
    <property type="entry name" value="Peptidase_C19R"/>
    <property type="match status" value="1"/>
</dbReference>
<dbReference type="SUPFAM" id="SSF54001">
    <property type="entry name" value="Cysteine proteinases"/>
    <property type="match status" value="1"/>
</dbReference>
<accession>A0A1D8PFU3</accession>
<dbReference type="PANTHER" id="PTHR21646">
    <property type="entry name" value="UBIQUITIN CARBOXYL-TERMINAL HYDROLASE"/>
    <property type="match status" value="1"/>
</dbReference>